<dbReference type="InterPro" id="IPR016024">
    <property type="entry name" value="ARM-type_fold"/>
</dbReference>
<comment type="similarity">
    <text evidence="2">Belongs to the adaptor complexes large subunit family.</text>
</comment>
<evidence type="ECO:0000256" key="2">
    <source>
        <dbReference type="ARBA" id="ARBA00006613"/>
    </source>
</evidence>
<feature type="domain" description="Clathrin/coatomer adaptor adaptin-like N-terminal" evidence="7">
    <location>
        <begin position="40"/>
        <end position="612"/>
    </location>
</feature>
<dbReference type="InterPro" id="IPR002553">
    <property type="entry name" value="Clathrin/coatomer_adapt-like_N"/>
</dbReference>
<reference evidence="8" key="1">
    <citation type="submission" date="2021-06" db="EMBL/GenBank/DDBJ databases">
        <title>Candida auris outbreak in lebanese hospital.</title>
        <authorList>
            <person name="Finianos M."/>
        </authorList>
    </citation>
    <scope>NUCLEOTIDE SEQUENCE</scope>
    <source>
        <strain evidence="8">CA7LBN</strain>
    </source>
</reference>
<dbReference type="GO" id="GO:0012505">
    <property type="term" value="C:endomembrane system"/>
    <property type="evidence" value="ECO:0007669"/>
    <property type="project" value="UniProtKB-SubCell"/>
</dbReference>
<dbReference type="GO" id="GO:0030117">
    <property type="term" value="C:membrane coat"/>
    <property type="evidence" value="ECO:0007669"/>
    <property type="project" value="InterPro"/>
</dbReference>
<dbReference type="GO" id="GO:0006886">
    <property type="term" value="P:intracellular protein transport"/>
    <property type="evidence" value="ECO:0007669"/>
    <property type="project" value="InterPro"/>
</dbReference>
<dbReference type="InterPro" id="IPR011989">
    <property type="entry name" value="ARM-like"/>
</dbReference>
<keyword evidence="4" id="KW-0653">Protein transport</keyword>
<dbReference type="EMBL" id="CP076754">
    <property type="protein sequence ID" value="QWW25556.1"/>
    <property type="molecule type" value="Genomic_DNA"/>
</dbReference>
<evidence type="ECO:0000256" key="6">
    <source>
        <dbReference type="SAM" id="MobiDB-lite"/>
    </source>
</evidence>
<evidence type="ECO:0000256" key="3">
    <source>
        <dbReference type="ARBA" id="ARBA00022448"/>
    </source>
</evidence>
<feature type="region of interest" description="Disordered" evidence="6">
    <location>
        <begin position="722"/>
        <end position="790"/>
    </location>
</feature>
<dbReference type="GO" id="GO:0016192">
    <property type="term" value="P:vesicle-mediated transport"/>
    <property type="evidence" value="ECO:0007669"/>
    <property type="project" value="InterPro"/>
</dbReference>
<comment type="subcellular location">
    <subcellularLocation>
        <location evidence="1">Endomembrane system</location>
    </subcellularLocation>
</comment>
<dbReference type="Proteomes" id="UP000825438">
    <property type="component" value="Chromosome VI"/>
</dbReference>
<dbReference type="Pfam" id="PF01602">
    <property type="entry name" value="Adaptin_N"/>
    <property type="match status" value="1"/>
</dbReference>
<organism evidence="8">
    <name type="scientific">Candidozyma auris</name>
    <name type="common">Yeast</name>
    <name type="synonym">Candida auris</name>
    <dbReference type="NCBI Taxonomy" id="498019"/>
    <lineage>
        <taxon>Eukaryota</taxon>
        <taxon>Fungi</taxon>
        <taxon>Dikarya</taxon>
        <taxon>Ascomycota</taxon>
        <taxon>Saccharomycotina</taxon>
        <taxon>Pichiomycetes</taxon>
        <taxon>Metschnikowiaceae</taxon>
        <taxon>Candidozyma</taxon>
    </lineage>
</organism>
<dbReference type="InterPro" id="IPR026739">
    <property type="entry name" value="AP_beta"/>
</dbReference>
<proteinExistence type="inferred from homology"/>
<evidence type="ECO:0000259" key="7">
    <source>
        <dbReference type="Pfam" id="PF01602"/>
    </source>
</evidence>
<accession>A0A8F2W4U0</accession>
<keyword evidence="5" id="KW-0472">Membrane</keyword>
<evidence type="ECO:0000256" key="1">
    <source>
        <dbReference type="ARBA" id="ARBA00004308"/>
    </source>
</evidence>
<name>A0A8F2W4U0_CANAR</name>
<gene>
    <name evidence="8" type="ORF">CA7LBN_004443</name>
</gene>
<dbReference type="PANTHER" id="PTHR11134">
    <property type="entry name" value="ADAPTOR COMPLEX SUBUNIT BETA FAMILY MEMBER"/>
    <property type="match status" value="1"/>
</dbReference>
<dbReference type="SUPFAM" id="SSF48371">
    <property type="entry name" value="ARM repeat"/>
    <property type="match status" value="1"/>
</dbReference>
<dbReference type="Gene3D" id="1.25.10.10">
    <property type="entry name" value="Leucine-rich Repeat Variant"/>
    <property type="match status" value="1"/>
</dbReference>
<keyword evidence="3" id="KW-0813">Transport</keyword>
<protein>
    <recommendedName>
        <fullName evidence="7">Clathrin/coatomer adaptor adaptin-like N-terminal domain-containing protein</fullName>
    </recommendedName>
</protein>
<evidence type="ECO:0000313" key="8">
    <source>
        <dbReference type="EMBL" id="QWW25556.1"/>
    </source>
</evidence>
<evidence type="ECO:0000256" key="5">
    <source>
        <dbReference type="ARBA" id="ARBA00023136"/>
    </source>
</evidence>
<evidence type="ECO:0000256" key="4">
    <source>
        <dbReference type="ARBA" id="ARBA00022927"/>
    </source>
</evidence>
<dbReference type="AlphaFoldDB" id="A0A8F2W4U0"/>
<sequence>MSDPFAKLSWMFESARDLTMEAAMSASSRLSDTPKAKRPFEIQRLLGSRSDREVLKGMKCVMALIATGNDAQEYFAHVVKNVTSESGRVRALVLIYLSKYAETEPDTALLSINSIQKSLSEKSARARASSIRALAGIRIPEIASLILLCIKRTVSDQVPQVRAASALAIGRAYTIDGINQSQLASFLASLVSDPSPSVVSVAIKVHAKLLPTIERRSPKKAWAPVHENFRRLTRILPDLDEWAQVCVIDMLTQYSRKFLPRPLLTFEDGTSMPLPELSAFSAITAPYKVQFDSDLQLFIDSLRRFACSNSEAVILSVTRAIVSVATPEYLTEFGLHKVLTKLATAPRSGSCTKTYGLHIVSYIAQAAPTVFEKYYKKFYVLPTDDNEVASLKLHTLPLLATSITAKNIIRELQYCALNSAFRPIVAHEAVRALGRCSRAQAWTDHILSWCCLQIRNANASLVKSDLLTVIRHLLQLKQSQAGSDKDKLESVIRTIYQLGKLLNDDAFTFDPEAKATIIWLVGEFTEAADNSIGPDLLRRALKNFSNEPETVRYQLLTLAAKSYSYELQRNDTSDLSETTLGKIYTHVSHLARYDTSFETRDHVRMLDQLLLTPKNAKLAVLLLQVPKPAPLVAVNLEESTPDLLKDYLAIEAWADPKSLPPKSIRKEKAVETVPTSFENGAFLEKKADITVSKTQLSSSSIATFKPAQAKPYKLQSLDEFFGSEEDSEEEDEEDDSDNTSEQTSEGEQDSDEEESDSETETEADDDDEDEEEDEEEEDASNHQSRKYPKNSQIYLHETPGRIIANLSPNPAATPIGYSPSFDIDPKTFSVNKRFLDLLNEKINEGIQDDFTFIIEAGANASTFMPIYDFREVPRYARTPEVDSIFGYVLVDDKGKIVPRTFDPNSMYRICNGAGLIKLSDYLHEQMKNVTETETQ</sequence>
<feature type="compositionally biased region" description="Acidic residues" evidence="6">
    <location>
        <begin position="722"/>
        <end position="778"/>
    </location>
</feature>